<evidence type="ECO:0008006" key="4">
    <source>
        <dbReference type="Google" id="ProtNLM"/>
    </source>
</evidence>
<dbReference type="EMBL" id="JBHSGV010000005">
    <property type="protein sequence ID" value="MFC4748551.1"/>
    <property type="molecule type" value="Genomic_DNA"/>
</dbReference>
<protein>
    <recommendedName>
        <fullName evidence="4">Transporter</fullName>
    </recommendedName>
</protein>
<gene>
    <name evidence="2" type="ORF">ACFO5S_13920</name>
</gene>
<dbReference type="Proteomes" id="UP001595935">
    <property type="component" value="Unassembled WGS sequence"/>
</dbReference>
<reference evidence="3" key="1">
    <citation type="journal article" date="2019" name="Int. J. Syst. Evol. Microbiol.">
        <title>The Global Catalogue of Microorganisms (GCM) 10K type strain sequencing project: providing services to taxonomists for standard genome sequencing and annotation.</title>
        <authorList>
            <consortium name="The Broad Institute Genomics Platform"/>
            <consortium name="The Broad Institute Genome Sequencing Center for Infectious Disease"/>
            <person name="Wu L."/>
            <person name="Ma J."/>
        </authorList>
    </citation>
    <scope>NUCLEOTIDE SEQUENCE [LARGE SCALE GENOMIC DNA]</scope>
    <source>
        <strain evidence="3">WYCCWR 13023</strain>
    </source>
</reference>
<feature type="signal peptide" evidence="1">
    <location>
        <begin position="1"/>
        <end position="30"/>
    </location>
</feature>
<evidence type="ECO:0000313" key="3">
    <source>
        <dbReference type="Proteomes" id="UP001595935"/>
    </source>
</evidence>
<accession>A0ABV9PGT7</accession>
<evidence type="ECO:0000313" key="2">
    <source>
        <dbReference type="EMBL" id="MFC4748551.1"/>
    </source>
</evidence>
<keyword evidence="1" id="KW-0732">Signal</keyword>
<evidence type="ECO:0000256" key="1">
    <source>
        <dbReference type="SAM" id="SignalP"/>
    </source>
</evidence>
<organism evidence="2 3">
    <name type="scientific">Flavobacterium branchiicola</name>
    <dbReference type="NCBI Taxonomy" id="1114875"/>
    <lineage>
        <taxon>Bacteria</taxon>
        <taxon>Pseudomonadati</taxon>
        <taxon>Bacteroidota</taxon>
        <taxon>Flavobacteriia</taxon>
        <taxon>Flavobacteriales</taxon>
        <taxon>Flavobacteriaceae</taxon>
        <taxon>Flavobacterium</taxon>
    </lineage>
</organism>
<feature type="chain" id="PRO_5045928863" description="Transporter" evidence="1">
    <location>
        <begin position="31"/>
        <end position="277"/>
    </location>
</feature>
<sequence length="277" mass="30432">MKNYFSNTTRKTWYILIVLLSIPFSITAQEEDHKPGSSPQELADKLANPVASLISVPLQNNLNYGIGPYNGTKYTVNVQPVIPFKLSDNLNLISRYIFPIVDQRNITGLNTHEFGLSDATITAFFAPKSEKLIYGIGPAFLVPIATETYLGTEKFGLGPSLLIMHQAHGLSIGFIANQIWSVAGNSDRADVNQFYTQMFLSYSYKSGASLGVNAEVTQNWEGNTTLISLNPTIGGITKFGKQAVQFSVQPLIPIVGHQNIKPDWGLRAVVTFVFPES</sequence>
<dbReference type="RefSeq" id="WP_213258530.1">
    <property type="nucleotide sequence ID" value="NZ_JAGYWA010000005.1"/>
</dbReference>
<keyword evidence="3" id="KW-1185">Reference proteome</keyword>
<name>A0ABV9PGT7_9FLAO</name>
<proteinExistence type="predicted"/>
<comment type="caution">
    <text evidence="2">The sequence shown here is derived from an EMBL/GenBank/DDBJ whole genome shotgun (WGS) entry which is preliminary data.</text>
</comment>